<dbReference type="AlphaFoldDB" id="A0A7Y9C6S2"/>
<dbReference type="Gene3D" id="2.120.10.30">
    <property type="entry name" value="TolB, C-terminal domain"/>
    <property type="match status" value="2"/>
</dbReference>
<dbReference type="NCBIfam" id="TIGR04183">
    <property type="entry name" value="Por_Secre_tail"/>
    <property type="match status" value="1"/>
</dbReference>
<keyword evidence="4" id="KW-1185">Reference proteome</keyword>
<dbReference type="Pfam" id="PF18962">
    <property type="entry name" value="Por_Secre_tail"/>
    <property type="match status" value="1"/>
</dbReference>
<dbReference type="Proteomes" id="UP000535020">
    <property type="component" value="Unassembled WGS sequence"/>
</dbReference>
<comment type="caution">
    <text evidence="3">The sequence shown here is derived from an EMBL/GenBank/DDBJ whole genome shotgun (WGS) entry which is preliminary data.</text>
</comment>
<dbReference type="SUPFAM" id="SSF101898">
    <property type="entry name" value="NHL repeat"/>
    <property type="match status" value="1"/>
</dbReference>
<evidence type="ECO:0000259" key="2">
    <source>
        <dbReference type="Pfam" id="PF18962"/>
    </source>
</evidence>
<dbReference type="PANTHER" id="PTHR13833:SF71">
    <property type="entry name" value="NHL DOMAIN-CONTAINING PROTEIN"/>
    <property type="match status" value="1"/>
</dbReference>
<organism evidence="3 4">
    <name type="scientific">Flavobacterium agri</name>
    <dbReference type="NCBI Taxonomy" id="2743471"/>
    <lineage>
        <taxon>Bacteria</taxon>
        <taxon>Pseudomonadati</taxon>
        <taxon>Bacteroidota</taxon>
        <taxon>Flavobacteriia</taxon>
        <taxon>Flavobacteriales</taxon>
        <taxon>Flavobacteriaceae</taxon>
        <taxon>Flavobacterium</taxon>
    </lineage>
</organism>
<proteinExistence type="predicted"/>
<evidence type="ECO:0000313" key="4">
    <source>
        <dbReference type="Proteomes" id="UP000535020"/>
    </source>
</evidence>
<dbReference type="InterPro" id="IPR026444">
    <property type="entry name" value="Secre_tail"/>
</dbReference>
<protein>
    <submittedName>
        <fullName evidence="3">T9SS type A sorting domain-containing protein</fullName>
    </submittedName>
</protein>
<keyword evidence="1" id="KW-0732">Signal</keyword>
<feature type="domain" description="Secretion system C-terminal sorting" evidence="2">
    <location>
        <begin position="179"/>
        <end position="249"/>
    </location>
</feature>
<dbReference type="InterPro" id="IPR011042">
    <property type="entry name" value="6-blade_b-propeller_TolB-like"/>
</dbReference>
<evidence type="ECO:0000313" key="3">
    <source>
        <dbReference type="EMBL" id="NYA70562.1"/>
    </source>
</evidence>
<sequence>MADSSNNRIRKITPAGVVSTLVDGTSLFISIHDLCINNATGMLFVTDRYAHKIYKVTPTGAISTFAGSGVMGYQEGTGTNAKFSFPYCLCIDASGNLYVTDNTYLIRKITPAGVVTTLAGGPGGDQDGIGTAARFGNLEGICVNTQGTQYVVDIQHRKIRKISNSLGVDDAARLDGMRLYPNPVKGILNVELEGFGGGLVSVVDLSGKVVYSGAAQNPVTTIDTSTLAKGVYFVKVTEGGEMEMGKFVVE</sequence>
<dbReference type="PANTHER" id="PTHR13833">
    <property type="match status" value="1"/>
</dbReference>
<dbReference type="EMBL" id="JACBJI010000002">
    <property type="protein sequence ID" value="NYA70562.1"/>
    <property type="molecule type" value="Genomic_DNA"/>
</dbReference>
<accession>A0A7Y9C6S2</accession>
<evidence type="ECO:0000256" key="1">
    <source>
        <dbReference type="ARBA" id="ARBA00022729"/>
    </source>
</evidence>
<name>A0A7Y9C6S2_9FLAO</name>
<gene>
    <name evidence="3" type="ORF">HZF10_06490</name>
</gene>
<reference evidence="3 4" key="1">
    <citation type="submission" date="2020-07" db="EMBL/GenBank/DDBJ databases">
        <authorList>
            <person name="Sun Q."/>
        </authorList>
    </citation>
    <scope>NUCLEOTIDE SEQUENCE [LARGE SCALE GENOMIC DNA]</scope>
    <source>
        <strain evidence="3 4">MAH-1</strain>
    </source>
</reference>